<evidence type="ECO:0000313" key="3">
    <source>
        <dbReference type="EMBL" id="SEH07730.1"/>
    </source>
</evidence>
<dbReference type="Pfam" id="PF13320">
    <property type="entry name" value="GH123_cat"/>
    <property type="match status" value="1"/>
</dbReference>
<dbReference type="OrthoDB" id="6056921at2"/>
<feature type="chain" id="PRO_5014964738" description="Glycoside hydrolase 123 catalytic domain-containing protein" evidence="1">
    <location>
        <begin position="26"/>
        <end position="806"/>
    </location>
</feature>
<keyword evidence="1" id="KW-0732">Signal</keyword>
<gene>
    <name evidence="3" type="ORF">MBHS_03615</name>
</gene>
<accession>A0A1H6FCB9</accession>
<dbReference type="Gene3D" id="2.60.120.430">
    <property type="entry name" value="Galactose-binding lectin"/>
    <property type="match status" value="1"/>
</dbReference>
<dbReference type="EMBL" id="FMSV02000539">
    <property type="protein sequence ID" value="SEH07730.1"/>
    <property type="molecule type" value="Genomic_DNA"/>
</dbReference>
<dbReference type="SUPFAM" id="SSF49785">
    <property type="entry name" value="Galactose-binding domain-like"/>
    <property type="match status" value="1"/>
</dbReference>
<dbReference type="InterPro" id="IPR008979">
    <property type="entry name" value="Galactose-bd-like_sf"/>
</dbReference>
<dbReference type="InterPro" id="IPR025150">
    <property type="entry name" value="GH123_cat"/>
</dbReference>
<dbReference type="RefSeq" id="WP_103921355.1">
    <property type="nucleotide sequence ID" value="NZ_FMSV02000539.1"/>
</dbReference>
<evidence type="ECO:0000259" key="2">
    <source>
        <dbReference type="Pfam" id="PF13320"/>
    </source>
</evidence>
<keyword evidence="4" id="KW-1185">Reference proteome</keyword>
<evidence type="ECO:0000313" key="4">
    <source>
        <dbReference type="Proteomes" id="UP000236724"/>
    </source>
</evidence>
<feature type="domain" description="Glycoside hydrolase 123 catalytic" evidence="2">
    <location>
        <begin position="335"/>
        <end position="552"/>
    </location>
</feature>
<dbReference type="Proteomes" id="UP000236724">
    <property type="component" value="Unassembled WGS sequence"/>
</dbReference>
<organism evidence="3 4">
    <name type="scientific">Candidatus Venteria ishoeyi</name>
    <dbReference type="NCBI Taxonomy" id="1899563"/>
    <lineage>
        <taxon>Bacteria</taxon>
        <taxon>Pseudomonadati</taxon>
        <taxon>Pseudomonadota</taxon>
        <taxon>Gammaproteobacteria</taxon>
        <taxon>Thiotrichales</taxon>
        <taxon>Thiotrichaceae</taxon>
        <taxon>Venteria</taxon>
    </lineage>
</organism>
<sequence>MFLKNIVLSFLLLLLHSLATTQAFAQTPTQTPAQTLENFSYRLTESTQQQLLWTTPPSERVFKDSVVPETTASGIRLYAAKNEFEPFLLVIQVPQDSTLNIQLPDFGHGILSTLHQVHYVNIQQATDNLGRIGPYPDPLLPLSNPAQLSLKAGENMPLWFTLQVPPTTPAGDYSATVTLGNITVPVSLHVFNFAIPETLHVHSQMNFSHQAVLEKYGVPGTGDEYWRYVLAMKQFFLAHRLTPKSALWPGGVTGSGAAPFIDYDCVTQSFSDPHGIWGFEIPASVFLQGVDWFNSGTGFPEFMAATFRNNDASQDQRPDEFCGHSRSANDWYTANNPNTAYNQAWFAYIRALQNYLSGLGLLDKAHYYFANEPQDQADHDAVAWYARLLKQAAPDLKIMVSEEARSEIYANPTYGAANIDIWLPVLNNYDPDIARQRALEHQEESWIYFLHGTRPPYFNPITLDHPGIESKLTGWFLWKYRIRGIAYYALNQWSRNPWTDPMTDGHNGDTFMLYPPSADNQAISYGATEHRFASSIRFELMRDSLEDYEYLYVLNGHSQPEHNQATPADTQADKIIQGLTSYNRDSEFIYNLRRVIGLKNGGEISEIPDLTPVAGHPRAQGAPGNYYLNFQDPAAEPLAEPLVVDNKTYLKIGWNAYDEQLGYGWFGDLAHVMSRYVDSAPNPLQASILFDDWGRQKSFEFDLPNGSYNVTVSTGWQGRTYKRNYINIEGVDFINDEATDPYLLRTREVSVQDGKLSMAMGIFDEYTMLNYMDIETLAPVNSKPVLNIQIQDEAQCAPDYQWLVGY</sequence>
<dbReference type="AlphaFoldDB" id="A0A1H6FCB9"/>
<protein>
    <recommendedName>
        <fullName evidence="2">Glycoside hydrolase 123 catalytic domain-containing protein</fullName>
    </recommendedName>
</protein>
<name>A0A1H6FCB9_9GAMM</name>
<evidence type="ECO:0000256" key="1">
    <source>
        <dbReference type="SAM" id="SignalP"/>
    </source>
</evidence>
<proteinExistence type="predicted"/>
<reference evidence="3 4" key="1">
    <citation type="submission" date="2016-10" db="EMBL/GenBank/DDBJ databases">
        <authorList>
            <person name="de Groot N.N."/>
        </authorList>
    </citation>
    <scope>NUCLEOTIDE SEQUENCE [LARGE SCALE GENOMIC DNA]</scope>
    <source>
        <strain evidence="3">MBHS1</strain>
    </source>
</reference>
<feature type="signal peptide" evidence="1">
    <location>
        <begin position="1"/>
        <end position="25"/>
    </location>
</feature>